<reference evidence="1" key="1">
    <citation type="submission" date="2018-05" db="EMBL/GenBank/DDBJ databases">
        <authorList>
            <person name="Lanie J.A."/>
            <person name="Ng W.-L."/>
            <person name="Kazmierczak K.M."/>
            <person name="Andrzejewski T.M."/>
            <person name="Davidsen T.M."/>
            <person name="Wayne K.J."/>
            <person name="Tettelin H."/>
            <person name="Glass J.I."/>
            <person name="Rusch D."/>
            <person name="Podicherti R."/>
            <person name="Tsui H.-C.T."/>
            <person name="Winkler M.E."/>
        </authorList>
    </citation>
    <scope>NUCLEOTIDE SEQUENCE</scope>
</reference>
<feature type="non-terminal residue" evidence="1">
    <location>
        <position position="400"/>
    </location>
</feature>
<accession>A0A382LGA7</accession>
<gene>
    <name evidence="1" type="ORF">METZ01_LOCUS288758</name>
</gene>
<name>A0A382LGA7_9ZZZZ</name>
<dbReference type="AlphaFoldDB" id="A0A382LGA7"/>
<protein>
    <submittedName>
        <fullName evidence="1">Uncharacterized protein</fullName>
    </submittedName>
</protein>
<evidence type="ECO:0000313" key="1">
    <source>
        <dbReference type="EMBL" id="SVC35904.1"/>
    </source>
</evidence>
<sequence length="400" mass="43525">PPWVAGLVGGVHDAVRGVFSLGGELNDVLGGGVLYWDEAGFHVEKKRRLDDSGKPLPYFNLAEAEHQSDSMTESIIRGFSQFFAGLVFTRGAGLGMKAMVGRSAVSDFLFDPVHGGLSNWLQDLGVASKTPVISDVIDYLAVDVEEEDSAWEKLKGRFKLALEGALIGIPIDSVMVAFRALRNNPESREKVLDNLVQGLKEFTSETGGSVPRRRNLRANTQDSTPEDDGIARFRSGLLPMLADLPNQASGEQMLTTLSNPQRLGKYGAKAEEIKLLGLDDYLTERGSDVVTKAEVEKYIQDNQIKLETDVTGGGSGWISDEEIDWDAGGDADEVIGNLEGLQEGRLGLGLVRGYLGDSDEITNIDIVQTTDLSNWDEVDGVANDLRLLAENDEMFYVNNV</sequence>
<proteinExistence type="predicted"/>
<organism evidence="1">
    <name type="scientific">marine metagenome</name>
    <dbReference type="NCBI Taxonomy" id="408172"/>
    <lineage>
        <taxon>unclassified sequences</taxon>
        <taxon>metagenomes</taxon>
        <taxon>ecological metagenomes</taxon>
    </lineage>
</organism>
<feature type="non-terminal residue" evidence="1">
    <location>
        <position position="1"/>
    </location>
</feature>
<dbReference type="EMBL" id="UINC01086968">
    <property type="protein sequence ID" value="SVC35904.1"/>
    <property type="molecule type" value="Genomic_DNA"/>
</dbReference>